<dbReference type="SMART" id="SM00881">
    <property type="entry name" value="CoA_binding"/>
    <property type="match status" value="1"/>
</dbReference>
<evidence type="ECO:0000313" key="4">
    <source>
        <dbReference type="Proteomes" id="UP001157440"/>
    </source>
</evidence>
<feature type="domain" description="CoA-binding" evidence="2">
    <location>
        <begin position="36"/>
        <end position="138"/>
    </location>
</feature>
<dbReference type="InterPro" id="IPR036291">
    <property type="entry name" value="NAD(P)-bd_dom_sf"/>
</dbReference>
<dbReference type="EMBL" id="BSPL01000032">
    <property type="protein sequence ID" value="GLS73885.1"/>
    <property type="molecule type" value="Genomic_DNA"/>
</dbReference>
<sequence>MTESDIRAHAMNETGHDAASIADRHARYPDAQIRAILNSTRTIALVGASANPARPSWIVLKYLLDRGYAVIPVNPGLAGQDLLGRRVAGSLAEVQGSLGGQPIDMVEIFRNAAAAGPLVDEALALDPLPKVIWMQLGVRDDAAAARAEARGLTVIMNRCPKIEYGRLSGEIGWTGVNSRILSARKPVLAGRGVQKLTIAERGRRGD</sequence>
<evidence type="ECO:0000313" key="3">
    <source>
        <dbReference type="EMBL" id="GLS73885.1"/>
    </source>
</evidence>
<evidence type="ECO:0000259" key="2">
    <source>
        <dbReference type="SMART" id="SM00881"/>
    </source>
</evidence>
<dbReference type="SUPFAM" id="SSF51735">
    <property type="entry name" value="NAD(P)-binding Rossmann-fold domains"/>
    <property type="match status" value="1"/>
</dbReference>
<dbReference type="AlphaFoldDB" id="A0AA37WU46"/>
<feature type="region of interest" description="Disordered" evidence="1">
    <location>
        <begin position="1"/>
        <end position="20"/>
    </location>
</feature>
<dbReference type="Proteomes" id="UP001157440">
    <property type="component" value="Unassembled WGS sequence"/>
</dbReference>
<organism evidence="3 4">
    <name type="scientific">Methylobacterium tardum</name>
    <dbReference type="NCBI Taxonomy" id="374432"/>
    <lineage>
        <taxon>Bacteria</taxon>
        <taxon>Pseudomonadati</taxon>
        <taxon>Pseudomonadota</taxon>
        <taxon>Alphaproteobacteria</taxon>
        <taxon>Hyphomicrobiales</taxon>
        <taxon>Methylobacteriaceae</taxon>
        <taxon>Methylobacterium</taxon>
    </lineage>
</organism>
<protein>
    <submittedName>
        <fullName evidence="3">CoA-binding protein</fullName>
    </submittedName>
</protein>
<proteinExistence type="predicted"/>
<gene>
    <name evidence="3" type="ORF">GCM10007890_59000</name>
</gene>
<dbReference type="Gene3D" id="3.40.50.720">
    <property type="entry name" value="NAD(P)-binding Rossmann-like Domain"/>
    <property type="match status" value="1"/>
</dbReference>
<name>A0AA37WU46_9HYPH</name>
<dbReference type="Pfam" id="PF13380">
    <property type="entry name" value="CoA_binding_2"/>
    <property type="match status" value="1"/>
</dbReference>
<evidence type="ECO:0000256" key="1">
    <source>
        <dbReference type="SAM" id="MobiDB-lite"/>
    </source>
</evidence>
<dbReference type="PANTHER" id="PTHR33303:SF2">
    <property type="entry name" value="COA-BINDING DOMAIN-CONTAINING PROTEIN"/>
    <property type="match status" value="1"/>
</dbReference>
<reference evidence="4" key="1">
    <citation type="journal article" date="2019" name="Int. J. Syst. Evol. Microbiol.">
        <title>The Global Catalogue of Microorganisms (GCM) 10K type strain sequencing project: providing services to taxonomists for standard genome sequencing and annotation.</title>
        <authorList>
            <consortium name="The Broad Institute Genomics Platform"/>
            <consortium name="The Broad Institute Genome Sequencing Center for Infectious Disease"/>
            <person name="Wu L."/>
            <person name="Ma J."/>
        </authorList>
    </citation>
    <scope>NUCLEOTIDE SEQUENCE [LARGE SCALE GENOMIC DNA]</scope>
    <source>
        <strain evidence="4">NBRC 103632</strain>
    </source>
</reference>
<accession>A0AA37WU46</accession>
<keyword evidence="4" id="KW-1185">Reference proteome</keyword>
<dbReference type="InterPro" id="IPR003781">
    <property type="entry name" value="CoA-bd"/>
</dbReference>
<dbReference type="PANTHER" id="PTHR33303">
    <property type="entry name" value="CYTOPLASMIC PROTEIN-RELATED"/>
    <property type="match status" value="1"/>
</dbReference>
<comment type="caution">
    <text evidence="3">The sequence shown here is derived from an EMBL/GenBank/DDBJ whole genome shotgun (WGS) entry which is preliminary data.</text>
</comment>